<feature type="compositionally biased region" description="Polar residues" evidence="1">
    <location>
        <begin position="155"/>
        <end position="168"/>
    </location>
</feature>
<dbReference type="Proteomes" id="UP000325313">
    <property type="component" value="Unassembled WGS sequence"/>
</dbReference>
<evidence type="ECO:0000256" key="2">
    <source>
        <dbReference type="SAM" id="SignalP"/>
    </source>
</evidence>
<feature type="region of interest" description="Disordered" evidence="1">
    <location>
        <begin position="155"/>
        <end position="175"/>
    </location>
</feature>
<comment type="caution">
    <text evidence="3">The sequence shown here is derived from an EMBL/GenBank/DDBJ whole genome shotgun (WGS) entry which is preliminary data.</text>
</comment>
<protein>
    <recommendedName>
        <fullName evidence="5">Chitin-binding type-2 domain-containing protein</fullName>
    </recommendedName>
</protein>
<evidence type="ECO:0000256" key="1">
    <source>
        <dbReference type="SAM" id="MobiDB-lite"/>
    </source>
</evidence>
<evidence type="ECO:0000313" key="3">
    <source>
        <dbReference type="EMBL" id="KAA1124832.1"/>
    </source>
</evidence>
<reference evidence="3 4" key="1">
    <citation type="submission" date="2019-05" db="EMBL/GenBank/DDBJ databases">
        <title>Emergence of the Ug99 lineage of the wheat stem rust pathogen through somatic hybridization.</title>
        <authorList>
            <person name="Li F."/>
            <person name="Upadhyaya N.M."/>
            <person name="Sperschneider J."/>
            <person name="Matny O."/>
            <person name="Nguyen-Phuc H."/>
            <person name="Mago R."/>
            <person name="Raley C."/>
            <person name="Miller M.E."/>
            <person name="Silverstein K.A.T."/>
            <person name="Henningsen E."/>
            <person name="Hirsch C.D."/>
            <person name="Visser B."/>
            <person name="Pretorius Z.A."/>
            <person name="Steffenson B.J."/>
            <person name="Schwessinger B."/>
            <person name="Dodds P.N."/>
            <person name="Figueroa M."/>
        </authorList>
    </citation>
    <scope>NUCLEOTIDE SEQUENCE [LARGE SCALE GENOMIC DNA]</scope>
    <source>
        <strain evidence="3 4">Ug99</strain>
    </source>
</reference>
<dbReference type="EMBL" id="VDEP01000203">
    <property type="protein sequence ID" value="KAA1124832.1"/>
    <property type="molecule type" value="Genomic_DNA"/>
</dbReference>
<evidence type="ECO:0008006" key="5">
    <source>
        <dbReference type="Google" id="ProtNLM"/>
    </source>
</evidence>
<feature type="chain" id="PRO_5022704879" description="Chitin-binding type-2 domain-containing protein" evidence="2">
    <location>
        <begin position="24"/>
        <end position="175"/>
    </location>
</feature>
<sequence>MLAFKPTFLFAVTCLLSAPMVNGSPGMEPAGSVCTHLIRRPVYGDFPCQATYNCHSGYEHQCGHLLAGEAQQCGNCKDVFSIRAWVTCPYGNHPVRPCAYHDQQVGTRRKRVPSHMFMSGGKTCDRFAAPAHQYLLANHIDQSDDTTLPTYLQSIPSPQASKGSSIAWTTRPYHH</sequence>
<feature type="signal peptide" evidence="2">
    <location>
        <begin position="1"/>
        <end position="23"/>
    </location>
</feature>
<dbReference type="AlphaFoldDB" id="A0A5B0RH95"/>
<organism evidence="3 4">
    <name type="scientific">Puccinia graminis f. sp. tritici</name>
    <dbReference type="NCBI Taxonomy" id="56615"/>
    <lineage>
        <taxon>Eukaryota</taxon>
        <taxon>Fungi</taxon>
        <taxon>Dikarya</taxon>
        <taxon>Basidiomycota</taxon>
        <taxon>Pucciniomycotina</taxon>
        <taxon>Pucciniomycetes</taxon>
        <taxon>Pucciniales</taxon>
        <taxon>Pucciniaceae</taxon>
        <taxon>Puccinia</taxon>
    </lineage>
</organism>
<accession>A0A5B0RH95</accession>
<name>A0A5B0RH95_PUCGR</name>
<evidence type="ECO:0000313" key="4">
    <source>
        <dbReference type="Proteomes" id="UP000325313"/>
    </source>
</evidence>
<keyword evidence="2" id="KW-0732">Signal</keyword>
<proteinExistence type="predicted"/>
<gene>
    <name evidence="3" type="ORF">PGTUg99_035701</name>
</gene>